<dbReference type="SUPFAM" id="SSF51658">
    <property type="entry name" value="Xylose isomerase-like"/>
    <property type="match status" value="1"/>
</dbReference>
<dbReference type="NCBIfam" id="NF035939">
    <property type="entry name" value="TIM_EboE"/>
    <property type="match status" value="1"/>
</dbReference>
<dbReference type="Proteomes" id="UP001501442">
    <property type="component" value="Unassembled WGS sequence"/>
</dbReference>
<evidence type="ECO:0000259" key="1">
    <source>
        <dbReference type="Pfam" id="PF01261"/>
    </source>
</evidence>
<sequence>MRLRHPDGATIHLSYCTNVHQAEDLDGILAQLDRFAEPVRERLDVPVLGLGLWLAADVARALAADPGAARRLGAELRTRGLEVVTLNAFPYQGFQSPAVKKRVYHPDWTTPERLRYTLDAATVLAHLLPADVAEGSVSTLPLAWRDPWDFGRAALARGHLADLAVGLAALSAATGRIVRVGLEPEPGCVLTTAEDAAKGLAFLYTGWVGVCVDVCHLAVGFEDPHAALAGLEAAGLPIVKVQASCAMEARDPADPATLRALADYQEPRFLHQTGERGAGSVDDLDQAIGGRLPGRAPWRVHYHLPLHAQPRPPLESTSDVLESALDALFGGPTARTRHLEVETYTWHVLPNPPGSDAGLVAGLAAELAWTRDHLLALGLKEVR</sequence>
<dbReference type="EMBL" id="BAABHK010000022">
    <property type="protein sequence ID" value="GAA4638356.1"/>
    <property type="molecule type" value="Genomic_DNA"/>
</dbReference>
<gene>
    <name evidence="2" type="primary">eboE</name>
    <name evidence="2" type="ORF">GCM10023196_095730</name>
</gene>
<name>A0ABP8UUF2_9ACTN</name>
<evidence type="ECO:0000313" key="2">
    <source>
        <dbReference type="EMBL" id="GAA4638356.1"/>
    </source>
</evidence>
<dbReference type="InterPro" id="IPR036237">
    <property type="entry name" value="Xyl_isomerase-like_sf"/>
</dbReference>
<dbReference type="InterPro" id="IPR013022">
    <property type="entry name" value="Xyl_isomerase-like_TIM-brl"/>
</dbReference>
<evidence type="ECO:0000313" key="3">
    <source>
        <dbReference type="Proteomes" id="UP001501442"/>
    </source>
</evidence>
<accession>A0ABP8UUF2</accession>
<keyword evidence="3" id="KW-1185">Reference proteome</keyword>
<dbReference type="RefSeq" id="WP_345441736.1">
    <property type="nucleotide sequence ID" value="NZ_BAABHK010000022.1"/>
</dbReference>
<feature type="domain" description="Xylose isomerase-like TIM barrel" evidence="1">
    <location>
        <begin position="61"/>
        <end position="244"/>
    </location>
</feature>
<proteinExistence type="predicted"/>
<comment type="caution">
    <text evidence="2">The sequence shown here is derived from an EMBL/GenBank/DDBJ whole genome shotgun (WGS) entry which is preliminary data.</text>
</comment>
<protein>
    <submittedName>
        <fullName evidence="2">Metabolite traffic protein EboE</fullName>
    </submittedName>
</protein>
<dbReference type="Pfam" id="PF01261">
    <property type="entry name" value="AP_endonuc_2"/>
    <property type="match status" value="1"/>
</dbReference>
<dbReference type="Gene3D" id="3.20.20.150">
    <property type="entry name" value="Divalent-metal-dependent TIM barrel enzymes"/>
    <property type="match status" value="1"/>
</dbReference>
<organism evidence="2 3">
    <name type="scientific">Actinoallomurus vinaceus</name>
    <dbReference type="NCBI Taxonomy" id="1080074"/>
    <lineage>
        <taxon>Bacteria</taxon>
        <taxon>Bacillati</taxon>
        <taxon>Actinomycetota</taxon>
        <taxon>Actinomycetes</taxon>
        <taxon>Streptosporangiales</taxon>
        <taxon>Thermomonosporaceae</taxon>
        <taxon>Actinoallomurus</taxon>
    </lineage>
</organism>
<reference evidence="3" key="1">
    <citation type="journal article" date="2019" name="Int. J. Syst. Evol. Microbiol.">
        <title>The Global Catalogue of Microorganisms (GCM) 10K type strain sequencing project: providing services to taxonomists for standard genome sequencing and annotation.</title>
        <authorList>
            <consortium name="The Broad Institute Genomics Platform"/>
            <consortium name="The Broad Institute Genome Sequencing Center for Infectious Disease"/>
            <person name="Wu L."/>
            <person name="Ma J."/>
        </authorList>
    </citation>
    <scope>NUCLEOTIDE SEQUENCE [LARGE SCALE GENOMIC DNA]</scope>
    <source>
        <strain evidence="3">JCM 17939</strain>
    </source>
</reference>